<evidence type="ECO:0000313" key="3">
    <source>
        <dbReference type="Proteomes" id="UP000225706"/>
    </source>
</evidence>
<feature type="compositionally biased region" description="Basic and acidic residues" evidence="1">
    <location>
        <begin position="18"/>
        <end position="30"/>
    </location>
</feature>
<evidence type="ECO:0000256" key="1">
    <source>
        <dbReference type="SAM" id="MobiDB-lite"/>
    </source>
</evidence>
<comment type="caution">
    <text evidence="2">The sequence shown here is derived from an EMBL/GenBank/DDBJ whole genome shotgun (WGS) entry which is preliminary data.</text>
</comment>
<proteinExistence type="predicted"/>
<keyword evidence="3" id="KW-1185">Reference proteome</keyword>
<reference evidence="3" key="1">
    <citation type="journal article" date="2017" name="bioRxiv">
        <title>Comparative analysis of the genomes of Stylophora pistillata and Acropora digitifera provides evidence for extensive differences between species of corals.</title>
        <authorList>
            <person name="Voolstra C.R."/>
            <person name="Li Y."/>
            <person name="Liew Y.J."/>
            <person name="Baumgarten S."/>
            <person name="Zoccola D."/>
            <person name="Flot J.-F."/>
            <person name="Tambutte S."/>
            <person name="Allemand D."/>
            <person name="Aranda M."/>
        </authorList>
    </citation>
    <scope>NUCLEOTIDE SEQUENCE [LARGE SCALE GENOMIC DNA]</scope>
</reference>
<evidence type="ECO:0000313" key="2">
    <source>
        <dbReference type="EMBL" id="PFX32641.1"/>
    </source>
</evidence>
<accession>A0A2B4SRW7</accession>
<organism evidence="2 3">
    <name type="scientific">Stylophora pistillata</name>
    <name type="common">Smooth cauliflower coral</name>
    <dbReference type="NCBI Taxonomy" id="50429"/>
    <lineage>
        <taxon>Eukaryota</taxon>
        <taxon>Metazoa</taxon>
        <taxon>Cnidaria</taxon>
        <taxon>Anthozoa</taxon>
        <taxon>Hexacorallia</taxon>
        <taxon>Scleractinia</taxon>
        <taxon>Astrocoeniina</taxon>
        <taxon>Pocilloporidae</taxon>
        <taxon>Stylophora</taxon>
    </lineage>
</organism>
<gene>
    <name evidence="2" type="ORF">AWC38_SpisGene2499</name>
</gene>
<feature type="region of interest" description="Disordered" evidence="1">
    <location>
        <begin position="1"/>
        <end position="42"/>
    </location>
</feature>
<sequence length="104" mass="11588">MSHSPSPLSSSESYYSHGESEPKSFPEKPLLEIGGYDDSVEPVPTEEDAALYLEQLALEEEDEQILLSRFSGEEDIGDWFTSIFISQGEHVLCSDCLLKNKSNT</sequence>
<dbReference type="EMBL" id="LSMT01000020">
    <property type="protein sequence ID" value="PFX32641.1"/>
    <property type="molecule type" value="Genomic_DNA"/>
</dbReference>
<dbReference type="Proteomes" id="UP000225706">
    <property type="component" value="Unassembled WGS sequence"/>
</dbReference>
<feature type="compositionally biased region" description="Low complexity" evidence="1">
    <location>
        <begin position="1"/>
        <end position="17"/>
    </location>
</feature>
<protein>
    <submittedName>
        <fullName evidence="2">Uncharacterized protein</fullName>
    </submittedName>
</protein>
<dbReference type="AlphaFoldDB" id="A0A2B4SRW7"/>
<name>A0A2B4SRW7_STYPI</name>